<evidence type="ECO:0000256" key="3">
    <source>
        <dbReference type="ARBA" id="ARBA00011669"/>
    </source>
</evidence>
<name>A0A1G6L5Y5_9BACI</name>
<dbReference type="GO" id="GO:0046872">
    <property type="term" value="F:metal ion binding"/>
    <property type="evidence" value="ECO:0007669"/>
    <property type="project" value="UniProtKB-KW"/>
</dbReference>
<dbReference type="EMBL" id="FMYM01000008">
    <property type="protein sequence ID" value="SDC38700.1"/>
    <property type="molecule type" value="Genomic_DNA"/>
</dbReference>
<keyword evidence="11 15" id="KW-0408">Iron</keyword>
<feature type="binding site" evidence="15 16">
    <location>
        <begin position="77"/>
        <end position="78"/>
    </location>
    <ligand>
        <name>FAD</name>
        <dbReference type="ChEBI" id="CHEBI:57692"/>
    </ligand>
</feature>
<dbReference type="InterPro" id="IPR001433">
    <property type="entry name" value="OxRdtase_FAD/NAD-bd"/>
</dbReference>
<evidence type="ECO:0000256" key="4">
    <source>
        <dbReference type="ARBA" id="ARBA00022448"/>
    </source>
</evidence>
<comment type="subunit">
    <text evidence="3 15">Heterotetramer of 2 PyrK and 2 PyrD type B subunits.</text>
</comment>
<dbReference type="InterPro" id="IPR012165">
    <property type="entry name" value="Cyt_c3_hydrogenase_gsu"/>
</dbReference>
<evidence type="ECO:0000256" key="1">
    <source>
        <dbReference type="ARBA" id="ARBA00004715"/>
    </source>
</evidence>
<dbReference type="Gene3D" id="2.40.30.10">
    <property type="entry name" value="Translation factors"/>
    <property type="match status" value="1"/>
</dbReference>
<dbReference type="PANTHER" id="PTHR43513">
    <property type="entry name" value="DIHYDROOROTATE DEHYDROGENASE B (NAD(+)), ELECTRON TRANSFER SUBUNIT"/>
    <property type="match status" value="1"/>
</dbReference>
<evidence type="ECO:0000256" key="6">
    <source>
        <dbReference type="ARBA" id="ARBA00022714"/>
    </source>
</evidence>
<keyword evidence="5 15" id="KW-0285">Flavoprotein</keyword>
<dbReference type="RefSeq" id="WP_090776028.1">
    <property type="nucleotide sequence ID" value="NZ_FMYM01000008.1"/>
</dbReference>
<evidence type="ECO:0000313" key="20">
    <source>
        <dbReference type="Proteomes" id="UP000242662"/>
    </source>
</evidence>
<evidence type="ECO:0000256" key="7">
    <source>
        <dbReference type="ARBA" id="ARBA00022723"/>
    </source>
</evidence>
<dbReference type="InterPro" id="IPR017938">
    <property type="entry name" value="Riboflavin_synthase-like_b-brl"/>
</dbReference>
<feature type="binding site" evidence="15 17">
    <location>
        <position position="221"/>
    </location>
    <ligand>
        <name>[2Fe-2S] cluster</name>
        <dbReference type="ChEBI" id="CHEBI:190135"/>
    </ligand>
</feature>
<proteinExistence type="inferred from homology"/>
<keyword evidence="20" id="KW-1185">Reference proteome</keyword>
<comment type="pathway">
    <text evidence="1 15">Pyrimidine metabolism; UMP biosynthesis via de novo pathway; orotate from (S)-dihydroorotate (NAD(+) route): step 1/1.</text>
</comment>
<dbReference type="PRINTS" id="PR00409">
    <property type="entry name" value="PHDIOXRDTASE"/>
</dbReference>
<protein>
    <recommendedName>
        <fullName evidence="13 15">Dihydroorotate dehydrogenase B (NAD(+)), electron transfer subunit</fullName>
    </recommendedName>
    <alternativeName>
        <fullName evidence="14 15">Dihydroorotate oxidase B, electron transfer subunit</fullName>
    </alternativeName>
</protein>
<dbReference type="GO" id="GO:0016491">
    <property type="term" value="F:oxidoreductase activity"/>
    <property type="evidence" value="ECO:0007669"/>
    <property type="project" value="InterPro"/>
</dbReference>
<keyword evidence="10 15" id="KW-0249">Electron transport</keyword>
<keyword evidence="4 15" id="KW-0813">Transport</keyword>
<evidence type="ECO:0000313" key="19">
    <source>
        <dbReference type="EMBL" id="SDC38700.1"/>
    </source>
</evidence>
<dbReference type="AlphaFoldDB" id="A0A1G6L5Y5"/>
<dbReference type="FunFam" id="3.40.50.80:FF:000017">
    <property type="entry name" value="Dihydroorotate dehydrogenase B (NAD(+)), electron transfer subunit"/>
    <property type="match status" value="1"/>
</dbReference>
<dbReference type="NCBIfam" id="NF000799">
    <property type="entry name" value="PRK00054.1-4"/>
    <property type="match status" value="1"/>
</dbReference>
<keyword evidence="8 15" id="KW-0274">FAD</keyword>
<dbReference type="STRING" id="1464122.SAMN05421737_10814"/>
<comment type="similarity">
    <text evidence="2 15">Belongs to the PyrK family.</text>
</comment>
<feature type="binding site" evidence="15 16">
    <location>
        <begin position="53"/>
        <end position="56"/>
    </location>
    <ligand>
        <name>FAD</name>
        <dbReference type="ChEBI" id="CHEBI:57692"/>
    </ligand>
</feature>
<comment type="cofactor">
    <cofactor evidence="15">
        <name>[2Fe-2S] cluster</name>
        <dbReference type="ChEBI" id="CHEBI:190135"/>
    </cofactor>
    <text evidence="15">Binds 1 [2Fe-2S] cluster per subunit.</text>
</comment>
<dbReference type="InterPro" id="IPR037117">
    <property type="entry name" value="Dihydroorotate_DH_ele_sf"/>
</dbReference>
<gene>
    <name evidence="15" type="primary">pyrK</name>
    <name evidence="19" type="ORF">SAMN05421737_10814</name>
</gene>
<dbReference type="Gene3D" id="3.40.50.80">
    <property type="entry name" value="Nucleotide-binding domain of ferredoxin-NADP reductase (FNR) module"/>
    <property type="match status" value="1"/>
</dbReference>
<comment type="function">
    <text evidence="15">Responsible for channeling the electrons from the oxidation of dihydroorotate from the FMN redox center in the PyrD type B subunit to the ultimate electron acceptor NAD(+).</text>
</comment>
<evidence type="ECO:0000256" key="8">
    <source>
        <dbReference type="ARBA" id="ARBA00022827"/>
    </source>
</evidence>
<keyword evidence="9 15" id="KW-0665">Pyrimidine biosynthesis</keyword>
<dbReference type="Pfam" id="PF00175">
    <property type="entry name" value="NAD_binding_1"/>
    <property type="match status" value="1"/>
</dbReference>
<evidence type="ECO:0000256" key="17">
    <source>
        <dbReference type="PIRSR" id="PIRSR006816-2"/>
    </source>
</evidence>
<dbReference type="PROSITE" id="PS51384">
    <property type="entry name" value="FAD_FR"/>
    <property type="match status" value="1"/>
</dbReference>
<dbReference type="InterPro" id="IPR023455">
    <property type="entry name" value="Dihydroorotate_DHASE_ETsu"/>
</dbReference>
<evidence type="ECO:0000256" key="9">
    <source>
        <dbReference type="ARBA" id="ARBA00022975"/>
    </source>
</evidence>
<feature type="domain" description="FAD-binding FR-type" evidence="18">
    <location>
        <begin position="2"/>
        <end position="102"/>
    </location>
</feature>
<feature type="binding site" evidence="15 17">
    <location>
        <position position="226"/>
    </location>
    <ligand>
        <name>[2Fe-2S] cluster</name>
        <dbReference type="ChEBI" id="CHEBI:190135"/>
    </ligand>
</feature>
<dbReference type="Gene3D" id="2.10.240.10">
    <property type="entry name" value="Dihydroorotate dehydrogenase, electron transfer subunit"/>
    <property type="match status" value="1"/>
</dbReference>
<dbReference type="FunFam" id="2.10.240.10:FF:000001">
    <property type="entry name" value="Dihydroorotate dehydrogenase B (NAD(+)), electron transfer subunit"/>
    <property type="match status" value="1"/>
</dbReference>
<dbReference type="GO" id="GO:0009055">
    <property type="term" value="F:electron transfer activity"/>
    <property type="evidence" value="ECO:0007669"/>
    <property type="project" value="UniProtKB-UniRule"/>
</dbReference>
<evidence type="ECO:0000256" key="5">
    <source>
        <dbReference type="ARBA" id="ARBA00022630"/>
    </source>
</evidence>
<keyword evidence="12 15" id="KW-0411">Iron-sulfur</keyword>
<accession>A0A1G6L5Y5</accession>
<organism evidence="19 20">
    <name type="scientific">Shouchella lonarensis</name>
    <dbReference type="NCBI Taxonomy" id="1464122"/>
    <lineage>
        <taxon>Bacteria</taxon>
        <taxon>Bacillati</taxon>
        <taxon>Bacillota</taxon>
        <taxon>Bacilli</taxon>
        <taxon>Bacillales</taxon>
        <taxon>Bacillaceae</taxon>
        <taxon>Shouchella</taxon>
    </lineage>
</organism>
<feature type="binding site" evidence="15 16">
    <location>
        <begin position="70"/>
        <end position="72"/>
    </location>
    <ligand>
        <name>FAD</name>
        <dbReference type="ChEBI" id="CHEBI:57692"/>
    </ligand>
</feature>
<feature type="binding site" evidence="15 17">
    <location>
        <position position="229"/>
    </location>
    <ligand>
        <name>[2Fe-2S] cluster</name>
        <dbReference type="ChEBI" id="CHEBI:190135"/>
    </ligand>
</feature>
<dbReference type="InterPro" id="IPR039261">
    <property type="entry name" value="FNR_nucleotide-bd"/>
</dbReference>
<sequence length="258" mass="28141">MRKQCELTIVSQQKIAKDSYELILSGELVRQMTTPGQFLHVRIDGANDLLLRRPLSIAHVDQSCQEVTLIYRASGDGTRRLSGKFIGTRVDVLGPLGRGFPVEEAKQGETALLVGGGIGVPPLYYLAQQLVAQGVRVHAVLGFASEEDVFYEEKFRVLGETWVTTVDGSYGMKGFVTAAIDEAGLDFDVLYSCGPTPMLQTLTERYVGRRAFISLEERMGCGIGACFACVCPLVSGEAHEYRKICTDGPVFPVGEVLL</sequence>
<evidence type="ECO:0000256" key="12">
    <source>
        <dbReference type="ARBA" id="ARBA00023014"/>
    </source>
</evidence>
<dbReference type="PANTHER" id="PTHR43513:SF3">
    <property type="entry name" value="DIHYDROOROTATE DEHYDROGENASE B (NAD(+)), ELECTRON TRANSFER SUBUNIT-RELATED"/>
    <property type="match status" value="1"/>
</dbReference>
<dbReference type="GO" id="GO:0051537">
    <property type="term" value="F:2 iron, 2 sulfur cluster binding"/>
    <property type="evidence" value="ECO:0007669"/>
    <property type="project" value="UniProtKB-KW"/>
</dbReference>
<dbReference type="Proteomes" id="UP000242662">
    <property type="component" value="Unassembled WGS sequence"/>
</dbReference>
<evidence type="ECO:0000256" key="2">
    <source>
        <dbReference type="ARBA" id="ARBA00006422"/>
    </source>
</evidence>
<keyword evidence="7 15" id="KW-0479">Metal-binding</keyword>
<dbReference type="PIRSF" id="PIRSF006816">
    <property type="entry name" value="Cyc3_hyd_g"/>
    <property type="match status" value="1"/>
</dbReference>
<dbReference type="OrthoDB" id="9778346at2"/>
<dbReference type="SUPFAM" id="SSF63380">
    <property type="entry name" value="Riboflavin synthase domain-like"/>
    <property type="match status" value="1"/>
</dbReference>
<keyword evidence="6 15" id="KW-0001">2Fe-2S</keyword>
<dbReference type="GO" id="GO:0044205">
    <property type="term" value="P:'de novo' UMP biosynthetic process"/>
    <property type="evidence" value="ECO:0007669"/>
    <property type="project" value="UniProtKB-UniRule"/>
</dbReference>
<evidence type="ECO:0000256" key="13">
    <source>
        <dbReference type="ARBA" id="ARBA00069792"/>
    </source>
</evidence>
<evidence type="ECO:0000256" key="16">
    <source>
        <dbReference type="PIRSR" id="PIRSR006816-1"/>
    </source>
</evidence>
<dbReference type="InterPro" id="IPR019480">
    <property type="entry name" value="Dihydroorotate_DH_Fe-S-bd"/>
</dbReference>
<dbReference type="InterPro" id="IPR050353">
    <property type="entry name" value="PyrK_electron_transfer"/>
</dbReference>
<dbReference type="CDD" id="cd06218">
    <property type="entry name" value="DHOD_e_trans"/>
    <property type="match status" value="1"/>
</dbReference>
<feature type="binding site" evidence="15 17">
    <location>
        <position position="245"/>
    </location>
    <ligand>
        <name>[2Fe-2S] cluster</name>
        <dbReference type="ChEBI" id="CHEBI:190135"/>
    </ligand>
</feature>
<dbReference type="InterPro" id="IPR017927">
    <property type="entry name" value="FAD-bd_FR_type"/>
</dbReference>
<evidence type="ECO:0000256" key="15">
    <source>
        <dbReference type="HAMAP-Rule" id="MF_01211"/>
    </source>
</evidence>
<reference evidence="20" key="1">
    <citation type="submission" date="2016-09" db="EMBL/GenBank/DDBJ databases">
        <authorList>
            <person name="Varghese N."/>
            <person name="Submissions S."/>
        </authorList>
    </citation>
    <scope>NUCLEOTIDE SEQUENCE [LARGE SCALE GENOMIC DNA]</scope>
    <source>
        <strain evidence="20">25nlg</strain>
    </source>
</reference>
<dbReference type="SUPFAM" id="SSF52343">
    <property type="entry name" value="Ferredoxin reductase-like, C-terminal NADP-linked domain"/>
    <property type="match status" value="1"/>
</dbReference>
<dbReference type="Pfam" id="PF10418">
    <property type="entry name" value="DHODB_Fe-S_bind"/>
    <property type="match status" value="1"/>
</dbReference>
<dbReference type="HAMAP" id="MF_01211">
    <property type="entry name" value="DHODB_Fe_S_bind"/>
    <property type="match status" value="1"/>
</dbReference>
<comment type="cofactor">
    <cofactor evidence="15 16">
        <name>FAD</name>
        <dbReference type="ChEBI" id="CHEBI:57692"/>
    </cofactor>
    <text evidence="15 16">Binds 1 FAD per subunit.</text>
</comment>
<evidence type="ECO:0000259" key="18">
    <source>
        <dbReference type="PROSITE" id="PS51384"/>
    </source>
</evidence>
<evidence type="ECO:0000256" key="10">
    <source>
        <dbReference type="ARBA" id="ARBA00022982"/>
    </source>
</evidence>
<dbReference type="GO" id="GO:0050660">
    <property type="term" value="F:flavin adenine dinucleotide binding"/>
    <property type="evidence" value="ECO:0007669"/>
    <property type="project" value="InterPro"/>
</dbReference>
<dbReference type="UniPathway" id="UPA00070">
    <property type="reaction ID" value="UER00945"/>
</dbReference>
<comment type="cofactor">
    <cofactor evidence="17">
        <name>[2Fe-2S] cluster</name>
        <dbReference type="ChEBI" id="CHEBI:190135"/>
    </cofactor>
    <text evidence="17">Binds 1 [2Fe-2S] cluster per subunit.</text>
</comment>
<evidence type="ECO:0000256" key="14">
    <source>
        <dbReference type="ARBA" id="ARBA00082223"/>
    </source>
</evidence>
<evidence type="ECO:0000256" key="11">
    <source>
        <dbReference type="ARBA" id="ARBA00023004"/>
    </source>
</evidence>